<dbReference type="InterPro" id="IPR029058">
    <property type="entry name" value="AB_hydrolase_fold"/>
</dbReference>
<keyword evidence="2" id="KW-0645">Protease</keyword>
<dbReference type="InterPro" id="IPR002469">
    <property type="entry name" value="Peptidase_S9B_N"/>
</dbReference>
<dbReference type="Pfam" id="PF00326">
    <property type="entry name" value="Peptidase_S9"/>
    <property type="match status" value="1"/>
</dbReference>
<keyword evidence="6" id="KW-1185">Reference proteome</keyword>
<dbReference type="InterPro" id="IPR001375">
    <property type="entry name" value="Peptidase_S9_cat"/>
</dbReference>
<keyword evidence="1" id="KW-0378">Hydrolase</keyword>
<dbReference type="InterPro" id="IPR011659">
    <property type="entry name" value="WD40"/>
</dbReference>
<name>A0ABT0NE50_9GAMM</name>
<dbReference type="RefSeq" id="WP_249250650.1">
    <property type="nucleotide sequence ID" value="NZ_JAKIKT010000010.1"/>
</dbReference>
<organism evidence="5 6">
    <name type="scientific">Shewanella corallii</name>
    <dbReference type="NCBI Taxonomy" id="560080"/>
    <lineage>
        <taxon>Bacteria</taxon>
        <taxon>Pseudomonadati</taxon>
        <taxon>Pseudomonadota</taxon>
        <taxon>Gammaproteobacteria</taxon>
        <taxon>Alteromonadales</taxon>
        <taxon>Shewanellaceae</taxon>
        <taxon>Shewanella</taxon>
    </lineage>
</organism>
<accession>A0ABT0NE50</accession>
<proteinExistence type="predicted"/>
<dbReference type="SUPFAM" id="SSF82171">
    <property type="entry name" value="DPP6 N-terminal domain-like"/>
    <property type="match status" value="1"/>
</dbReference>
<gene>
    <name evidence="5" type="ORF">L2725_20225</name>
</gene>
<protein>
    <submittedName>
        <fullName evidence="5">S9 family peptidase</fullName>
    </submittedName>
</protein>
<feature type="domain" description="Peptidase S9 prolyl oligopeptidase catalytic" evidence="3">
    <location>
        <begin position="456"/>
        <end position="663"/>
    </location>
</feature>
<feature type="domain" description="Dipeptidylpeptidase IV N-terminal" evidence="4">
    <location>
        <begin position="171"/>
        <end position="261"/>
    </location>
</feature>
<evidence type="ECO:0000313" key="6">
    <source>
        <dbReference type="Proteomes" id="UP001202831"/>
    </source>
</evidence>
<dbReference type="PANTHER" id="PTHR42776">
    <property type="entry name" value="SERINE PEPTIDASE S9 FAMILY MEMBER"/>
    <property type="match status" value="1"/>
</dbReference>
<dbReference type="Pfam" id="PF00930">
    <property type="entry name" value="DPPIV_N"/>
    <property type="match status" value="1"/>
</dbReference>
<dbReference type="InterPro" id="IPR011042">
    <property type="entry name" value="6-blade_b-propeller_TolB-like"/>
</dbReference>
<evidence type="ECO:0000259" key="3">
    <source>
        <dbReference type="Pfam" id="PF00326"/>
    </source>
</evidence>
<evidence type="ECO:0000259" key="4">
    <source>
        <dbReference type="Pfam" id="PF00930"/>
    </source>
</evidence>
<sequence>MADNHQPLSATDVFNLEYVSSPDITADGDTVYFVRQQMDKFKDSKTGNIWKISSDGDDLLPVTTGEHYDWSPVLSPDETRLAFISNRSGSPQIYIKWLKSGELVKISSLTSSPSGLIWAPDGKSLVFSMFVPAAPKRPVSLSGKPKGATWADDAIFIEDTIYRLDGSGYRKPGNTQLFTLAADGGHARQLTDGPYNHGGTLSFTPDGNTLYFAASRFDDAEYQPLNAEIYRLDMTSKAIEAITDRNGPDSQPRVSPDGKWLAYTGYDDKGTNYENHQLYLKNLKSGEVKSLTADLDRSVSTFQWDGDSDALYISYDDQGKTRLDKVSVKGKRPRNRTEVTDMIGGTSLGRPYTSGDFDISDNGKMAFTLSDTQRPAELAVTSVSGRKAGKYDVLTDFNADFTDGKDTAKVEEFWVKSSYDGLNVQGWIMYPPGFDKSKKYPLLLEIHGGPTAAYGPQFSMELQLFAARGYVVLYMNPRGSSSYGKEFAQTIMHNYPSQDYDDLMSGVDEVIKRGFIDEEKLYVTGGSGGGTLTTWIVGNTDRFAAAVVAKPVMNWYSFVLTADFYPFFTQYWFPGMPWDNTEHYMKRSPISLAGNITTPTMLLTGEDDYRTPIGESEQLYQALKLQKVDTAMVRIPGASHGITARPSNLMAKVEYILWWFEQYGGLAKP</sequence>
<evidence type="ECO:0000256" key="1">
    <source>
        <dbReference type="ARBA" id="ARBA00022801"/>
    </source>
</evidence>
<dbReference type="Proteomes" id="UP001202831">
    <property type="component" value="Unassembled WGS sequence"/>
</dbReference>
<reference evidence="5 6" key="1">
    <citation type="submission" date="2022-01" db="EMBL/GenBank/DDBJ databases">
        <title>Whole genome-based taxonomy of the Shewanellaceae.</title>
        <authorList>
            <person name="Martin-Rodriguez A.J."/>
        </authorList>
    </citation>
    <scope>NUCLEOTIDE SEQUENCE [LARGE SCALE GENOMIC DNA]</scope>
    <source>
        <strain evidence="5 6">DSM 21332</strain>
    </source>
</reference>
<dbReference type="EMBL" id="JAKIKT010000010">
    <property type="protein sequence ID" value="MCL2916072.1"/>
    <property type="molecule type" value="Genomic_DNA"/>
</dbReference>
<comment type="caution">
    <text evidence="5">The sequence shown here is derived from an EMBL/GenBank/DDBJ whole genome shotgun (WGS) entry which is preliminary data.</text>
</comment>
<evidence type="ECO:0000313" key="5">
    <source>
        <dbReference type="EMBL" id="MCL2916072.1"/>
    </source>
</evidence>
<dbReference type="Gene3D" id="2.120.10.30">
    <property type="entry name" value="TolB, C-terminal domain"/>
    <property type="match status" value="2"/>
</dbReference>
<keyword evidence="2" id="KW-0720">Serine protease</keyword>
<dbReference type="PANTHER" id="PTHR42776:SF27">
    <property type="entry name" value="DIPEPTIDYL PEPTIDASE FAMILY MEMBER 6"/>
    <property type="match status" value="1"/>
</dbReference>
<evidence type="ECO:0000256" key="2">
    <source>
        <dbReference type="ARBA" id="ARBA00022825"/>
    </source>
</evidence>
<dbReference type="Pfam" id="PF07676">
    <property type="entry name" value="PD40"/>
    <property type="match status" value="1"/>
</dbReference>
<dbReference type="SUPFAM" id="SSF53474">
    <property type="entry name" value="alpha/beta-Hydrolases"/>
    <property type="match status" value="1"/>
</dbReference>
<dbReference type="Gene3D" id="3.40.50.1820">
    <property type="entry name" value="alpha/beta hydrolase"/>
    <property type="match status" value="1"/>
</dbReference>